<dbReference type="InterPro" id="IPR003593">
    <property type="entry name" value="AAA+_ATPase"/>
</dbReference>
<comment type="caution">
    <text evidence="7">The sequence shown here is derived from an EMBL/GenBank/DDBJ whole genome shotgun (WGS) entry which is preliminary data.</text>
</comment>
<dbReference type="GO" id="GO:0015807">
    <property type="term" value="P:L-amino acid transport"/>
    <property type="evidence" value="ECO:0007669"/>
    <property type="project" value="TreeGrafter"/>
</dbReference>
<dbReference type="GO" id="GO:0015658">
    <property type="term" value="F:branched-chain amino acid transmembrane transporter activity"/>
    <property type="evidence" value="ECO:0007669"/>
    <property type="project" value="TreeGrafter"/>
</dbReference>
<dbReference type="OrthoDB" id="7302599at2"/>
<evidence type="ECO:0000256" key="3">
    <source>
        <dbReference type="ARBA" id="ARBA00022741"/>
    </source>
</evidence>
<dbReference type="InterPro" id="IPR017871">
    <property type="entry name" value="ABC_transporter-like_CS"/>
</dbReference>
<dbReference type="AlphaFoldDB" id="A0A5C8PRV6"/>
<dbReference type="PANTHER" id="PTHR43820">
    <property type="entry name" value="HIGH-AFFINITY BRANCHED-CHAIN AMINO ACID TRANSPORT ATP-BINDING PROTEIN LIVF"/>
    <property type="match status" value="1"/>
</dbReference>
<keyword evidence="4 7" id="KW-0067">ATP-binding</keyword>
<keyword evidence="5" id="KW-0029">Amino-acid transport</keyword>
<reference evidence="7 8" key="1">
    <citation type="submission" date="2019-06" db="EMBL/GenBank/DDBJ databases">
        <title>New taxonomy in bacterial strain CC-CFT640, isolated from vineyard.</title>
        <authorList>
            <person name="Lin S.-Y."/>
            <person name="Tsai C.-F."/>
            <person name="Young C.-C."/>
        </authorList>
    </citation>
    <scope>NUCLEOTIDE SEQUENCE [LARGE SCALE GENOMIC DNA]</scope>
    <source>
        <strain evidence="7 8">CC-CFT640</strain>
    </source>
</reference>
<organism evidence="7 8">
    <name type="scientific">Vineibacter terrae</name>
    <dbReference type="NCBI Taxonomy" id="2586908"/>
    <lineage>
        <taxon>Bacteria</taxon>
        <taxon>Pseudomonadati</taxon>
        <taxon>Pseudomonadota</taxon>
        <taxon>Alphaproteobacteria</taxon>
        <taxon>Hyphomicrobiales</taxon>
        <taxon>Vineibacter</taxon>
    </lineage>
</organism>
<dbReference type="RefSeq" id="WP_147846390.1">
    <property type="nucleotide sequence ID" value="NZ_VDUZ01000007.1"/>
</dbReference>
<evidence type="ECO:0000256" key="1">
    <source>
        <dbReference type="ARBA" id="ARBA00005417"/>
    </source>
</evidence>
<dbReference type="Pfam" id="PF00005">
    <property type="entry name" value="ABC_tran"/>
    <property type="match status" value="1"/>
</dbReference>
<comment type="similarity">
    <text evidence="1">Belongs to the ABC transporter superfamily.</text>
</comment>
<evidence type="ECO:0000256" key="2">
    <source>
        <dbReference type="ARBA" id="ARBA00022448"/>
    </source>
</evidence>
<keyword evidence="8" id="KW-1185">Reference proteome</keyword>
<evidence type="ECO:0000313" key="7">
    <source>
        <dbReference type="EMBL" id="TXL78122.1"/>
    </source>
</evidence>
<accession>A0A5C8PRV6</accession>
<dbReference type="InterPro" id="IPR003439">
    <property type="entry name" value="ABC_transporter-like_ATP-bd"/>
</dbReference>
<evidence type="ECO:0000256" key="5">
    <source>
        <dbReference type="ARBA" id="ARBA00022970"/>
    </source>
</evidence>
<dbReference type="PANTHER" id="PTHR43820:SF4">
    <property type="entry name" value="HIGH-AFFINITY BRANCHED-CHAIN AMINO ACID TRANSPORT ATP-BINDING PROTEIN LIVF"/>
    <property type="match status" value="1"/>
</dbReference>
<dbReference type="SUPFAM" id="SSF52540">
    <property type="entry name" value="P-loop containing nucleoside triphosphate hydrolases"/>
    <property type="match status" value="1"/>
</dbReference>
<evidence type="ECO:0000256" key="4">
    <source>
        <dbReference type="ARBA" id="ARBA00022840"/>
    </source>
</evidence>
<evidence type="ECO:0000259" key="6">
    <source>
        <dbReference type="PROSITE" id="PS50893"/>
    </source>
</evidence>
<dbReference type="CDD" id="cd03224">
    <property type="entry name" value="ABC_TM1139_LivF_branched"/>
    <property type="match status" value="1"/>
</dbReference>
<feature type="domain" description="ABC transporter" evidence="6">
    <location>
        <begin position="5"/>
        <end position="232"/>
    </location>
</feature>
<keyword evidence="2" id="KW-0813">Transport</keyword>
<dbReference type="InterPro" id="IPR052156">
    <property type="entry name" value="BCAA_Transport_ATP-bd_LivF"/>
</dbReference>
<dbReference type="EMBL" id="VDUZ01000007">
    <property type="protein sequence ID" value="TXL78122.1"/>
    <property type="molecule type" value="Genomic_DNA"/>
</dbReference>
<keyword evidence="3" id="KW-0547">Nucleotide-binding</keyword>
<protein>
    <submittedName>
        <fullName evidence="7">ABC transporter ATP-binding protein</fullName>
    </submittedName>
</protein>
<dbReference type="Proteomes" id="UP000321638">
    <property type="component" value="Unassembled WGS sequence"/>
</dbReference>
<dbReference type="PROSITE" id="PS50893">
    <property type="entry name" value="ABC_TRANSPORTER_2"/>
    <property type="match status" value="1"/>
</dbReference>
<dbReference type="Gene3D" id="3.40.50.300">
    <property type="entry name" value="P-loop containing nucleotide triphosphate hydrolases"/>
    <property type="match status" value="1"/>
</dbReference>
<dbReference type="GO" id="GO:0016887">
    <property type="term" value="F:ATP hydrolysis activity"/>
    <property type="evidence" value="ECO:0007669"/>
    <property type="project" value="InterPro"/>
</dbReference>
<dbReference type="SMART" id="SM00382">
    <property type="entry name" value="AAA"/>
    <property type="match status" value="1"/>
</dbReference>
<evidence type="ECO:0000313" key="8">
    <source>
        <dbReference type="Proteomes" id="UP000321638"/>
    </source>
</evidence>
<dbReference type="GO" id="GO:0005524">
    <property type="term" value="F:ATP binding"/>
    <property type="evidence" value="ECO:0007669"/>
    <property type="project" value="UniProtKB-KW"/>
</dbReference>
<proteinExistence type="inferred from homology"/>
<dbReference type="InterPro" id="IPR027417">
    <property type="entry name" value="P-loop_NTPase"/>
</dbReference>
<name>A0A5C8PRV6_9HYPH</name>
<sequence length="234" mass="23698">MTTTLEIEGLTVAYGGAPVVDGVSLAVPAGSVVALLGANGAGKSSLMRAVMGLVPSTARRLAVDGRDLAGHPPERRADAGLGYVPEGRRVFAGLTVRENIEVAVDGAAGARAARVAEMLELFPDLAAKAGERAWRLSGGQQQMLAIARALARRPSVLLLDEPSLGLAPLIAAAVFARLRAVAESGVAVLLAEQNAARALAIADTAIVLAHGRVALVRPAAGLSADDEALAALLA</sequence>
<gene>
    <name evidence="7" type="ORF">FHP25_07920</name>
</gene>
<dbReference type="PROSITE" id="PS00211">
    <property type="entry name" value="ABC_TRANSPORTER_1"/>
    <property type="match status" value="1"/>
</dbReference>